<protein>
    <recommendedName>
        <fullName evidence="1">Type II CBASS E2 protein domain-containing protein</fullName>
    </recommendedName>
</protein>
<name>A0A6I4TIQ6_9SPHN</name>
<dbReference type="Pfam" id="PF26395">
    <property type="entry name" value="E2-CBASS"/>
    <property type="match status" value="1"/>
</dbReference>
<evidence type="ECO:0000313" key="2">
    <source>
        <dbReference type="EMBL" id="MXO75935.1"/>
    </source>
</evidence>
<gene>
    <name evidence="2" type="ORF">GRI40_11985</name>
</gene>
<dbReference type="EMBL" id="WTZA01000002">
    <property type="protein sequence ID" value="MXO75935.1"/>
    <property type="molecule type" value="Genomic_DNA"/>
</dbReference>
<dbReference type="InterPro" id="IPR058588">
    <property type="entry name" value="E2-CBASS"/>
</dbReference>
<dbReference type="RefSeq" id="WP_160611787.1">
    <property type="nucleotide sequence ID" value="NZ_WTZA01000002.1"/>
</dbReference>
<organism evidence="2 3">
    <name type="scientific">Tsuneonella aeria</name>
    <dbReference type="NCBI Taxonomy" id="1837929"/>
    <lineage>
        <taxon>Bacteria</taxon>
        <taxon>Pseudomonadati</taxon>
        <taxon>Pseudomonadota</taxon>
        <taxon>Alphaproteobacteria</taxon>
        <taxon>Sphingomonadales</taxon>
        <taxon>Erythrobacteraceae</taxon>
        <taxon>Tsuneonella</taxon>
    </lineage>
</organism>
<reference evidence="2 3" key="1">
    <citation type="submission" date="2019-12" db="EMBL/GenBank/DDBJ databases">
        <title>Genomic-based taxomic classification of the family Erythrobacteraceae.</title>
        <authorList>
            <person name="Xu L."/>
        </authorList>
    </citation>
    <scope>NUCLEOTIDE SEQUENCE [LARGE SCALE GENOMIC DNA]</scope>
    <source>
        <strain evidence="2 3">100921-2</strain>
    </source>
</reference>
<keyword evidence="3" id="KW-1185">Reference proteome</keyword>
<evidence type="ECO:0000259" key="1">
    <source>
        <dbReference type="Pfam" id="PF26395"/>
    </source>
</evidence>
<dbReference type="AlphaFoldDB" id="A0A6I4TIQ6"/>
<sequence>MVGRVLTIEEQVAALRRAWPAFSVHGLNRQMQCATWRGDVRPQFGRFRIEIRYALGDVPHVRILSPALIRLPGNVEGQLPHVYPPSDDPTLCLFDPATDQWNASMALAETTVPWSYDWIACYELWLMTGRWTGGGRHGSAVPVLGAPV</sequence>
<comment type="caution">
    <text evidence="2">The sequence shown here is derived from an EMBL/GenBank/DDBJ whole genome shotgun (WGS) entry which is preliminary data.</text>
</comment>
<dbReference type="OrthoDB" id="4736406at2"/>
<dbReference type="Proteomes" id="UP000439522">
    <property type="component" value="Unassembled WGS sequence"/>
</dbReference>
<proteinExistence type="predicted"/>
<evidence type="ECO:0000313" key="3">
    <source>
        <dbReference type="Proteomes" id="UP000439522"/>
    </source>
</evidence>
<feature type="domain" description="Type II CBASS E2 protein" evidence="1">
    <location>
        <begin position="11"/>
        <end position="137"/>
    </location>
</feature>
<accession>A0A6I4TIQ6</accession>